<dbReference type="RefSeq" id="WP_191172291.1">
    <property type="nucleotide sequence ID" value="NZ_JACXZS010000008.1"/>
</dbReference>
<proteinExistence type="predicted"/>
<dbReference type="EMBL" id="JACXZS010000008">
    <property type="protein sequence ID" value="MBD3942682.1"/>
    <property type="molecule type" value="Genomic_DNA"/>
</dbReference>
<dbReference type="Gene3D" id="3.40.50.720">
    <property type="entry name" value="NAD(P)-binding Rossmann-like Domain"/>
    <property type="match status" value="1"/>
</dbReference>
<sequence length="319" mass="32858">MSGISVLLAGAVGTGRQHHQADMWAPRLEAAGLAPVAVWTPPTVRDEAIARATDLANGLGVELEVSAQPRVAASGAVVCLRGAERIAFARFATDAGLPILLDKPTLDDTAELEAFAEAAGAVVPGHHLGVHPGFTRALSAVRGAEIGLLRAVNADLVVAAGDGLSPVGELRNHGVYLVDLLRQATGPAQVRLQAHGTPKADAFTLLGQTERDVVVSMHVSRTAESAGGSGILRAVVRLLGTDGSLLVDLARPSIDVRTPRGRDVLPFGEDSVTALLARFAATIAGRHRPAPASDLVTLSRALDGIAESASSGNPTTLTW</sequence>
<evidence type="ECO:0000313" key="1">
    <source>
        <dbReference type="EMBL" id="MBD3942682.1"/>
    </source>
</evidence>
<dbReference type="SUPFAM" id="SSF55347">
    <property type="entry name" value="Glyceraldehyde-3-phosphate dehydrogenase-like, C-terminal domain"/>
    <property type="match status" value="1"/>
</dbReference>
<name>A0ABR8NSH1_9MICO</name>
<evidence type="ECO:0008006" key="3">
    <source>
        <dbReference type="Google" id="ProtNLM"/>
    </source>
</evidence>
<evidence type="ECO:0000313" key="2">
    <source>
        <dbReference type="Proteomes" id="UP000598426"/>
    </source>
</evidence>
<dbReference type="Proteomes" id="UP000598426">
    <property type="component" value="Unassembled WGS sequence"/>
</dbReference>
<reference evidence="1 2" key="1">
    <citation type="submission" date="2020-09" db="EMBL/GenBank/DDBJ databases">
        <title>Isolation and identification of active actinomycetes.</title>
        <authorList>
            <person name="Li X."/>
        </authorList>
    </citation>
    <scope>NUCLEOTIDE SEQUENCE [LARGE SCALE GENOMIC DNA]</scope>
    <source>
        <strain evidence="1 2">NEAU-LLC</strain>
    </source>
</reference>
<comment type="caution">
    <text evidence="1">The sequence shown here is derived from an EMBL/GenBank/DDBJ whole genome shotgun (WGS) entry which is preliminary data.</text>
</comment>
<dbReference type="SUPFAM" id="SSF51735">
    <property type="entry name" value="NAD(P)-binding Rossmann-fold domains"/>
    <property type="match status" value="1"/>
</dbReference>
<gene>
    <name evidence="1" type="ORF">IF188_13345</name>
</gene>
<organism evidence="1 2">
    <name type="scientific">Microbacterium helvum</name>
    <dbReference type="NCBI Taxonomy" id="2773713"/>
    <lineage>
        <taxon>Bacteria</taxon>
        <taxon>Bacillati</taxon>
        <taxon>Actinomycetota</taxon>
        <taxon>Actinomycetes</taxon>
        <taxon>Micrococcales</taxon>
        <taxon>Microbacteriaceae</taxon>
        <taxon>Microbacterium</taxon>
    </lineage>
</organism>
<protein>
    <recommendedName>
        <fullName evidence="3">Gfo/Idh/MocA-like oxidoreductase N-terminal domain-containing protein</fullName>
    </recommendedName>
</protein>
<dbReference type="Gene3D" id="3.30.360.10">
    <property type="entry name" value="Dihydrodipicolinate Reductase, domain 2"/>
    <property type="match status" value="1"/>
</dbReference>
<dbReference type="InterPro" id="IPR036291">
    <property type="entry name" value="NAD(P)-bd_dom_sf"/>
</dbReference>
<keyword evidence="2" id="KW-1185">Reference proteome</keyword>
<accession>A0ABR8NSH1</accession>